<evidence type="ECO:0008006" key="4">
    <source>
        <dbReference type="Google" id="ProtNLM"/>
    </source>
</evidence>
<evidence type="ECO:0000313" key="2">
    <source>
        <dbReference type="EMBL" id="EFV95393.1"/>
    </source>
</evidence>
<feature type="compositionally biased region" description="Polar residues" evidence="1">
    <location>
        <begin position="32"/>
        <end position="57"/>
    </location>
</feature>
<sequence length="57" mass="5869">MAGSTGQRIFNPLRRPEKEEAVKGPASKKAGNVNSKGNQTLQGGQGTAPGSSKKTKS</sequence>
<dbReference type="HOGENOM" id="CLU_2991126_0_0_4"/>
<evidence type="ECO:0000256" key="1">
    <source>
        <dbReference type="SAM" id="MobiDB-lite"/>
    </source>
</evidence>
<dbReference type="EMBL" id="AEQP01000003">
    <property type="protein sequence ID" value="EFV95393.1"/>
    <property type="molecule type" value="Genomic_DNA"/>
</dbReference>
<evidence type="ECO:0000313" key="3">
    <source>
        <dbReference type="Proteomes" id="UP000011021"/>
    </source>
</evidence>
<dbReference type="AlphaFoldDB" id="E7RVR0"/>
<protein>
    <recommendedName>
        <fullName evidence="4">YuzL family protein</fullName>
    </recommendedName>
</protein>
<proteinExistence type="predicted"/>
<accession>E7RVR0</accession>
<dbReference type="Proteomes" id="UP000011021">
    <property type="component" value="Unassembled WGS sequence"/>
</dbReference>
<comment type="caution">
    <text evidence="2">The sequence shown here is derived from an EMBL/GenBank/DDBJ whole genome shotgun (WGS) entry which is preliminary data.</text>
</comment>
<reference evidence="2 3" key="1">
    <citation type="submission" date="2010-12" db="EMBL/GenBank/DDBJ databases">
        <authorList>
            <person name="Muzny D."/>
            <person name="Qin X."/>
            <person name="Deng J."/>
            <person name="Jiang H."/>
            <person name="Liu Y."/>
            <person name="Qu J."/>
            <person name="Song X.-Z."/>
            <person name="Zhang L."/>
            <person name="Thornton R."/>
            <person name="Coyle M."/>
            <person name="Francisco L."/>
            <person name="Jackson L."/>
            <person name="Javaid M."/>
            <person name="Korchina V."/>
            <person name="Kovar C."/>
            <person name="Mata R."/>
            <person name="Mathew T."/>
            <person name="Ngo R."/>
            <person name="Nguyen L."/>
            <person name="Nguyen N."/>
            <person name="Okwuonu G."/>
            <person name="Ongeri F."/>
            <person name="Pham C."/>
            <person name="Simmons D."/>
            <person name="Wilczek-Boney K."/>
            <person name="Hale W."/>
            <person name="Jakkamsetti A."/>
            <person name="Pham P."/>
            <person name="Ruth R."/>
            <person name="San Lucas F."/>
            <person name="Warren J."/>
            <person name="Zhang J."/>
            <person name="Zhao Z."/>
            <person name="Zhou C."/>
            <person name="Zhu D."/>
            <person name="Lee S."/>
            <person name="Bess C."/>
            <person name="Blankenburg K."/>
            <person name="Forbes L."/>
            <person name="Fu Q."/>
            <person name="Gubbala S."/>
            <person name="Hirani K."/>
            <person name="Jayaseelan J.C."/>
            <person name="Lara F."/>
            <person name="Munidasa M."/>
            <person name="Palculict T."/>
            <person name="Patil S."/>
            <person name="Pu L.-L."/>
            <person name="Saada N."/>
            <person name="Tang L."/>
            <person name="Weissenberger G."/>
            <person name="Zhu Y."/>
            <person name="Hemphill L."/>
            <person name="Shang Y."/>
            <person name="Youmans B."/>
            <person name="Ayvaz T."/>
            <person name="Ross M."/>
            <person name="Santibanez J."/>
            <person name="Aqrawi P."/>
            <person name="Gross S."/>
            <person name="Joshi V."/>
            <person name="Fowler G."/>
            <person name="Nazareth L."/>
            <person name="Reid J."/>
            <person name="Worley K."/>
            <person name="Petrosino J."/>
            <person name="Highlander S."/>
            <person name="Gibbs R."/>
        </authorList>
    </citation>
    <scope>NUCLEOTIDE SEQUENCE [LARGE SCALE GENOMIC DNA]</scope>
    <source>
        <strain evidence="2 3">ATCC 51599</strain>
    </source>
</reference>
<name>E7RVR0_9BURK</name>
<keyword evidence="3" id="KW-1185">Reference proteome</keyword>
<gene>
    <name evidence="2" type="ORF">HMPREF0551_0881</name>
</gene>
<organism evidence="2 3">
    <name type="scientific">Lautropia mirabilis ATCC 51599</name>
    <dbReference type="NCBI Taxonomy" id="887898"/>
    <lineage>
        <taxon>Bacteria</taxon>
        <taxon>Pseudomonadati</taxon>
        <taxon>Pseudomonadota</taxon>
        <taxon>Betaproteobacteria</taxon>
        <taxon>Burkholderiales</taxon>
        <taxon>Burkholderiaceae</taxon>
        <taxon>Lautropia</taxon>
    </lineage>
</organism>
<feature type="region of interest" description="Disordered" evidence="1">
    <location>
        <begin position="1"/>
        <end position="57"/>
    </location>
</feature>